<accession>A0A4V0WNZ9</accession>
<reference evidence="3" key="1">
    <citation type="submission" date="2019-02" db="EMBL/GenBank/DDBJ databases">
        <title>Draft genome sequence of Enterococcus sp. Gos25-1.</title>
        <authorList>
            <person name="Tanaka N."/>
            <person name="Shiwa Y."/>
            <person name="Fujita N."/>
        </authorList>
    </citation>
    <scope>NUCLEOTIDE SEQUENCE [LARGE SCALE GENOMIC DNA]</scope>
    <source>
        <strain evidence="3">Gos25-1</strain>
    </source>
</reference>
<proteinExistence type="inferred from homology"/>
<gene>
    <name evidence="2" type="ORF">NRIC_00100</name>
</gene>
<dbReference type="RefSeq" id="WP_175579949.1">
    <property type="nucleotide sequence ID" value="NZ_BJCC01000001.1"/>
</dbReference>
<organism evidence="2 3">
    <name type="scientific">Enterococcus florum</name>
    <dbReference type="NCBI Taxonomy" id="2480627"/>
    <lineage>
        <taxon>Bacteria</taxon>
        <taxon>Bacillati</taxon>
        <taxon>Bacillota</taxon>
        <taxon>Bacilli</taxon>
        <taxon>Lactobacillales</taxon>
        <taxon>Enterococcaceae</taxon>
        <taxon>Enterococcus</taxon>
    </lineage>
</organism>
<evidence type="ECO:0000256" key="1">
    <source>
        <dbReference type="PROSITE-ProRule" id="PRU01282"/>
    </source>
</evidence>
<dbReference type="Gene3D" id="3.40.30.10">
    <property type="entry name" value="Glutaredoxin"/>
    <property type="match status" value="1"/>
</dbReference>
<evidence type="ECO:0000313" key="3">
    <source>
        <dbReference type="Proteomes" id="UP000290567"/>
    </source>
</evidence>
<dbReference type="InterPro" id="IPR036249">
    <property type="entry name" value="Thioredoxin-like_sf"/>
</dbReference>
<protein>
    <recommendedName>
        <fullName evidence="4">Arsenate reductase</fullName>
    </recommendedName>
</protein>
<dbReference type="PANTHER" id="PTHR30041">
    <property type="entry name" value="ARSENATE REDUCTASE"/>
    <property type="match status" value="1"/>
</dbReference>
<comment type="similarity">
    <text evidence="1">Belongs to the ArsC family.</text>
</comment>
<sequence length="119" mass="13722">MIQVLSDPGCPNCRKTKKLLQMNQVDFESYNLQTEALQRETLTTILELVEDINEILTVGSPIYDELSLDYSQLSPDELLTVLRTYPHLINRPILFNDHHLCVGYEPEKLEPFGVRADLF</sequence>
<evidence type="ECO:0000313" key="2">
    <source>
        <dbReference type="EMBL" id="GCF92119.1"/>
    </source>
</evidence>
<evidence type="ECO:0008006" key="4">
    <source>
        <dbReference type="Google" id="ProtNLM"/>
    </source>
</evidence>
<dbReference type="EMBL" id="BJCC01000001">
    <property type="protein sequence ID" value="GCF92119.1"/>
    <property type="molecule type" value="Genomic_DNA"/>
</dbReference>
<dbReference type="InterPro" id="IPR006660">
    <property type="entry name" value="Arsenate_reductase-like"/>
</dbReference>
<name>A0A4V0WNZ9_9ENTE</name>
<dbReference type="SUPFAM" id="SSF52833">
    <property type="entry name" value="Thioredoxin-like"/>
    <property type="match status" value="1"/>
</dbReference>
<comment type="caution">
    <text evidence="2">The sequence shown here is derived from an EMBL/GenBank/DDBJ whole genome shotgun (WGS) entry which is preliminary data.</text>
</comment>
<dbReference type="PANTHER" id="PTHR30041:SF8">
    <property type="entry name" value="PROTEIN YFFB"/>
    <property type="match status" value="1"/>
</dbReference>
<dbReference type="PROSITE" id="PS51353">
    <property type="entry name" value="ARSC"/>
    <property type="match status" value="1"/>
</dbReference>
<dbReference type="Pfam" id="PF03960">
    <property type="entry name" value="ArsC"/>
    <property type="match status" value="1"/>
</dbReference>
<dbReference type="AlphaFoldDB" id="A0A4V0WNZ9"/>
<dbReference type="Proteomes" id="UP000290567">
    <property type="component" value="Unassembled WGS sequence"/>
</dbReference>
<keyword evidence="3" id="KW-1185">Reference proteome</keyword>